<keyword evidence="4" id="KW-1185">Reference proteome</keyword>
<keyword evidence="2" id="KW-0732">Signal</keyword>
<feature type="region of interest" description="Disordered" evidence="1">
    <location>
        <begin position="140"/>
        <end position="161"/>
    </location>
</feature>
<dbReference type="AlphaFoldDB" id="A0A7Y9U965"/>
<evidence type="ECO:0000256" key="1">
    <source>
        <dbReference type="SAM" id="MobiDB-lite"/>
    </source>
</evidence>
<organism evidence="3 4">
    <name type="scientific">Sphaerotilus montanus</name>
    <dbReference type="NCBI Taxonomy" id="522889"/>
    <lineage>
        <taxon>Bacteria</taxon>
        <taxon>Pseudomonadati</taxon>
        <taxon>Pseudomonadota</taxon>
        <taxon>Betaproteobacteria</taxon>
        <taxon>Burkholderiales</taxon>
        <taxon>Sphaerotilaceae</taxon>
        <taxon>Sphaerotilus</taxon>
    </lineage>
</organism>
<proteinExistence type="predicted"/>
<dbReference type="NCBIfam" id="NF033672">
    <property type="entry name" value="mbn_chaper_assoc"/>
    <property type="match status" value="1"/>
</dbReference>
<name>A0A7Y9U965_9BURK</name>
<comment type="caution">
    <text evidence="3">The sequence shown here is derived from an EMBL/GenBank/DDBJ whole genome shotgun (WGS) entry which is preliminary data.</text>
</comment>
<evidence type="ECO:0000313" key="3">
    <source>
        <dbReference type="EMBL" id="NYG35381.1"/>
    </source>
</evidence>
<protein>
    <recommendedName>
        <fullName evidence="5">Copper uptake system-associated protein</fullName>
    </recommendedName>
</protein>
<feature type="chain" id="PRO_5030562169" description="Copper uptake system-associated protein" evidence="2">
    <location>
        <begin position="26"/>
        <end position="161"/>
    </location>
</feature>
<reference evidence="3 4" key="1">
    <citation type="submission" date="2020-07" db="EMBL/GenBank/DDBJ databases">
        <title>Genomic Encyclopedia of Archaeal and Bacterial Type Strains, Phase II (KMG-II): from individual species to whole genera.</title>
        <authorList>
            <person name="Goeker M."/>
        </authorList>
    </citation>
    <scope>NUCLEOTIDE SEQUENCE [LARGE SCALE GENOMIC DNA]</scope>
    <source>
        <strain evidence="3 4">DSM 21226</strain>
    </source>
</reference>
<feature type="signal peptide" evidence="2">
    <location>
        <begin position="1"/>
        <end position="25"/>
    </location>
</feature>
<sequence length="161" mass="16985">MLNLNRFMPAAALIVALLAPVAVHAADDTQAIRHVMMKTWDKPDARLKVEPIVLRGAHAVAGWTQGERGGRALMARNGDGSWRVVLCAGDGIRHAPALQDAGLSAADAQALARDLAAAEAKLPAAQRARFATFDGIVRMDAHGQHPPASDAAHGHAQHKAH</sequence>
<evidence type="ECO:0000313" key="4">
    <source>
        <dbReference type="Proteomes" id="UP000518288"/>
    </source>
</evidence>
<evidence type="ECO:0000256" key="2">
    <source>
        <dbReference type="SAM" id="SignalP"/>
    </source>
</evidence>
<accession>A0A7Y9U965</accession>
<dbReference type="Proteomes" id="UP000518288">
    <property type="component" value="Unassembled WGS sequence"/>
</dbReference>
<gene>
    <name evidence="3" type="ORF">BDD16_004367</name>
</gene>
<evidence type="ECO:0008006" key="5">
    <source>
        <dbReference type="Google" id="ProtNLM"/>
    </source>
</evidence>
<dbReference type="EMBL" id="JACCFH010000001">
    <property type="protein sequence ID" value="NYG35381.1"/>
    <property type="molecule type" value="Genomic_DNA"/>
</dbReference>
<dbReference type="RefSeq" id="WP_218897912.1">
    <property type="nucleotide sequence ID" value="NZ_JACCFH010000001.1"/>
</dbReference>